<keyword evidence="3" id="KW-1185">Reference proteome</keyword>
<evidence type="ECO:0000313" key="1">
    <source>
        <dbReference type="EMBL" id="CAF1551775.1"/>
    </source>
</evidence>
<evidence type="ECO:0000313" key="3">
    <source>
        <dbReference type="Proteomes" id="UP000663828"/>
    </source>
</evidence>
<sequence length="116" mass="13119">MEYDAQFYAQFSIDYVGNEINNKKSSNDKPVDLNSSVLFEEAIFIGYFRSVNYEYSPIYLIGRRNGESVYRLSKEAAIHAGGSRTNSVVIHDPPLFPDIVLEQCGLNQVDVTLCKN</sequence>
<feature type="non-terminal residue" evidence="2">
    <location>
        <position position="116"/>
    </location>
</feature>
<dbReference type="OrthoDB" id="10453099at2759"/>
<dbReference type="EMBL" id="CAJNOR010013045">
    <property type="protein sequence ID" value="CAF1671142.1"/>
    <property type="molecule type" value="Genomic_DNA"/>
</dbReference>
<organism evidence="2 3">
    <name type="scientific">Adineta ricciae</name>
    <name type="common">Rotifer</name>
    <dbReference type="NCBI Taxonomy" id="249248"/>
    <lineage>
        <taxon>Eukaryota</taxon>
        <taxon>Metazoa</taxon>
        <taxon>Spiralia</taxon>
        <taxon>Gnathifera</taxon>
        <taxon>Rotifera</taxon>
        <taxon>Eurotatoria</taxon>
        <taxon>Bdelloidea</taxon>
        <taxon>Adinetida</taxon>
        <taxon>Adinetidae</taxon>
        <taxon>Adineta</taxon>
    </lineage>
</organism>
<dbReference type="EMBL" id="CAJNOJ010001476">
    <property type="protein sequence ID" value="CAF1551775.1"/>
    <property type="molecule type" value="Genomic_DNA"/>
</dbReference>
<gene>
    <name evidence="1" type="ORF">EDS130_LOCUS46053</name>
    <name evidence="2" type="ORF">XAT740_LOCUS58708</name>
</gene>
<reference evidence="2" key="1">
    <citation type="submission" date="2021-02" db="EMBL/GenBank/DDBJ databases">
        <authorList>
            <person name="Nowell W R."/>
        </authorList>
    </citation>
    <scope>NUCLEOTIDE SEQUENCE</scope>
</reference>
<protein>
    <submittedName>
        <fullName evidence="2">Uncharacterized protein</fullName>
    </submittedName>
</protein>
<evidence type="ECO:0000313" key="2">
    <source>
        <dbReference type="EMBL" id="CAF1671142.1"/>
    </source>
</evidence>
<proteinExistence type="predicted"/>
<dbReference type="Proteomes" id="UP000663852">
    <property type="component" value="Unassembled WGS sequence"/>
</dbReference>
<name>A0A816G7E4_ADIRI</name>
<dbReference type="AlphaFoldDB" id="A0A816G7E4"/>
<comment type="caution">
    <text evidence="2">The sequence shown here is derived from an EMBL/GenBank/DDBJ whole genome shotgun (WGS) entry which is preliminary data.</text>
</comment>
<dbReference type="Proteomes" id="UP000663828">
    <property type="component" value="Unassembled WGS sequence"/>
</dbReference>
<accession>A0A816G7E4</accession>